<reference evidence="3" key="1">
    <citation type="submission" date="2021-08" db="EMBL/GenBank/DDBJ databases">
        <authorList>
            <person name="Stevens D.C."/>
        </authorList>
    </citation>
    <scope>NUCLEOTIDE SEQUENCE</scope>
    <source>
        <strain evidence="3">DSM 53165</strain>
    </source>
</reference>
<feature type="compositionally biased region" description="Low complexity" evidence="1">
    <location>
        <begin position="39"/>
        <end position="75"/>
    </location>
</feature>
<feature type="chain" id="PRO_5045523590" description="Asl1-like glycosyl hydrolase catalytic domain-containing protein" evidence="2">
    <location>
        <begin position="23"/>
        <end position="688"/>
    </location>
</feature>
<evidence type="ECO:0000256" key="1">
    <source>
        <dbReference type="SAM" id="MobiDB-lite"/>
    </source>
</evidence>
<accession>A0ABS7U5S2</accession>
<name>A0ABS7U5S2_9BACT</name>
<evidence type="ECO:0000256" key="2">
    <source>
        <dbReference type="SAM" id="SignalP"/>
    </source>
</evidence>
<dbReference type="SUPFAM" id="SSF51445">
    <property type="entry name" value="(Trans)glycosidases"/>
    <property type="match status" value="1"/>
</dbReference>
<gene>
    <name evidence="3" type="ORF">K7C98_42370</name>
</gene>
<comment type="caution">
    <text evidence="3">The sequence shown here is derived from an EMBL/GenBank/DDBJ whole genome shotgun (WGS) entry which is preliminary data.</text>
</comment>
<proteinExistence type="predicted"/>
<keyword evidence="4" id="KW-1185">Reference proteome</keyword>
<evidence type="ECO:0008006" key="5">
    <source>
        <dbReference type="Google" id="ProtNLM"/>
    </source>
</evidence>
<organism evidence="3 4">
    <name type="scientific">Nannocystis pusilla</name>
    <dbReference type="NCBI Taxonomy" id="889268"/>
    <lineage>
        <taxon>Bacteria</taxon>
        <taxon>Pseudomonadati</taxon>
        <taxon>Myxococcota</taxon>
        <taxon>Polyangia</taxon>
        <taxon>Nannocystales</taxon>
        <taxon>Nannocystaceae</taxon>
        <taxon>Nannocystis</taxon>
    </lineage>
</organism>
<evidence type="ECO:0000313" key="3">
    <source>
        <dbReference type="EMBL" id="MBZ5715917.1"/>
    </source>
</evidence>
<dbReference type="Proteomes" id="UP001139031">
    <property type="component" value="Unassembled WGS sequence"/>
</dbReference>
<evidence type="ECO:0000313" key="4">
    <source>
        <dbReference type="Proteomes" id="UP001139031"/>
    </source>
</evidence>
<sequence length="688" mass="71717">MARTGWAAKLVLVGLAAGCGDATGTTTDTTATEVASEATAATGDSTGATGSPTEGPPTSTTSSSTGPTATKGSTTDPTTGGEELPDAVDPLEYCESVVDAVCAFHLRCGRTEAADPASCRAQYLAHCDAVDEPRWASLAAAGAIELSRAGLDACAVHLDAVACDEQVRDFDGPCVDVWRGLHGAGEACGFDVAQRTCGAGTRCSLRELAVGVGGHPLNTVAYNANGGAVPYAQQVHYLTHMGFSWYRIDAAFTADGASINENKFIAIAELAAAQGIALLPMIYDRIDYALSQEENYDRGFAQGVGIATRYGHLFQVYELGNELELFDKLLKPGKDGTAASDYYEEKLPPAAGWIVGVDEGLKSVQPDARTMINTAGFMPTYEVQYFIEQGAEFDILGWHWYSEMPGAAEQKWGYTNIWDHLHALFGKQMWVTETNFRPKESMTPEENEAGQQAWKDRIIAEAAAHPHVEAIIIHELLALAEKSDFIERNYGIVGFPDYEATQHQQPVPRRAAVSLLRPPTSVTGVDEFDAPGLHDLCGVCLPVVGDGVACTAGDVACGPDSHCAVDGTCHALRALGDSCVVGVDRCVGGAPCAGGTCTPPTFVAAGETCDATHRCRSGAVCHDGACLALPGPGDSCEAAGACTASRCDHTAGLCVAPLADAAACDESRACASGHCVEGACVAGLGSCG</sequence>
<dbReference type="Gene3D" id="3.20.20.80">
    <property type="entry name" value="Glycosidases"/>
    <property type="match status" value="1"/>
</dbReference>
<feature type="signal peptide" evidence="2">
    <location>
        <begin position="1"/>
        <end position="22"/>
    </location>
</feature>
<feature type="region of interest" description="Disordered" evidence="1">
    <location>
        <begin position="39"/>
        <end position="86"/>
    </location>
</feature>
<dbReference type="InterPro" id="IPR017853">
    <property type="entry name" value="GH"/>
</dbReference>
<dbReference type="RefSeq" id="WP_224197656.1">
    <property type="nucleotide sequence ID" value="NZ_JAIRAU010000059.1"/>
</dbReference>
<keyword evidence="2" id="KW-0732">Signal</keyword>
<dbReference type="EMBL" id="JAIRAU010000059">
    <property type="protein sequence ID" value="MBZ5715917.1"/>
    <property type="molecule type" value="Genomic_DNA"/>
</dbReference>
<protein>
    <recommendedName>
        <fullName evidence="5">Asl1-like glycosyl hydrolase catalytic domain-containing protein</fullName>
    </recommendedName>
</protein>